<proteinExistence type="inferred from homology"/>
<protein>
    <recommendedName>
        <fullName evidence="4">Large ribosomal subunit protein uL16m</fullName>
    </recommendedName>
</protein>
<name>A0A7R9LIF6_9ACAR</name>
<evidence type="ECO:0000256" key="1">
    <source>
        <dbReference type="ARBA" id="ARBA00008931"/>
    </source>
</evidence>
<keyword evidence="3" id="KW-0687">Ribonucleoprotein</keyword>
<dbReference type="InterPro" id="IPR036920">
    <property type="entry name" value="Ribosomal_uL16_sf"/>
</dbReference>
<dbReference type="GO" id="GO:0019843">
    <property type="term" value="F:rRNA binding"/>
    <property type="evidence" value="ECO:0007669"/>
    <property type="project" value="InterPro"/>
</dbReference>
<accession>A0A7R9LIF6</accession>
<dbReference type="OrthoDB" id="268521at2759"/>
<keyword evidence="6" id="KW-1185">Reference proteome</keyword>
<dbReference type="SUPFAM" id="SSF54686">
    <property type="entry name" value="Ribosomal protein L16p/L10e"/>
    <property type="match status" value="1"/>
</dbReference>
<dbReference type="PANTHER" id="PTHR12220:SF13">
    <property type="entry name" value="LARGE RIBOSOMAL SUBUNIT PROTEIN UL16M"/>
    <property type="match status" value="1"/>
</dbReference>
<dbReference type="PANTHER" id="PTHR12220">
    <property type="entry name" value="50S/60S RIBOSOMAL PROTEIN L16"/>
    <property type="match status" value="1"/>
</dbReference>
<evidence type="ECO:0000256" key="3">
    <source>
        <dbReference type="ARBA" id="ARBA00023274"/>
    </source>
</evidence>
<organism evidence="5">
    <name type="scientific">Oppiella nova</name>
    <dbReference type="NCBI Taxonomy" id="334625"/>
    <lineage>
        <taxon>Eukaryota</taxon>
        <taxon>Metazoa</taxon>
        <taxon>Ecdysozoa</taxon>
        <taxon>Arthropoda</taxon>
        <taxon>Chelicerata</taxon>
        <taxon>Arachnida</taxon>
        <taxon>Acari</taxon>
        <taxon>Acariformes</taxon>
        <taxon>Sarcoptiformes</taxon>
        <taxon>Oribatida</taxon>
        <taxon>Brachypylina</taxon>
        <taxon>Oppioidea</taxon>
        <taxon>Oppiidae</taxon>
        <taxon>Oppiella</taxon>
    </lineage>
</organism>
<evidence type="ECO:0000313" key="5">
    <source>
        <dbReference type="EMBL" id="CAD7642353.1"/>
    </source>
</evidence>
<evidence type="ECO:0000256" key="4">
    <source>
        <dbReference type="ARBA" id="ARBA00035302"/>
    </source>
</evidence>
<dbReference type="AlphaFoldDB" id="A0A7R9LIF6"/>
<gene>
    <name evidence="5" type="ORF">ONB1V03_LOCUS3553</name>
</gene>
<dbReference type="Pfam" id="PF00252">
    <property type="entry name" value="Ribosomal_L16"/>
    <property type="match status" value="1"/>
</dbReference>
<reference evidence="5" key="1">
    <citation type="submission" date="2020-11" db="EMBL/GenBank/DDBJ databases">
        <authorList>
            <person name="Tran Van P."/>
        </authorList>
    </citation>
    <scope>NUCLEOTIDE SEQUENCE</scope>
</reference>
<dbReference type="InterPro" id="IPR047873">
    <property type="entry name" value="Ribosomal_uL16"/>
</dbReference>
<keyword evidence="2" id="KW-0689">Ribosomal protein</keyword>
<dbReference type="EMBL" id="CAJPVJ010001065">
    <property type="protein sequence ID" value="CAG2163993.1"/>
    <property type="molecule type" value="Genomic_DNA"/>
</dbReference>
<dbReference type="GO" id="GO:0003735">
    <property type="term" value="F:structural constituent of ribosome"/>
    <property type="evidence" value="ECO:0007669"/>
    <property type="project" value="InterPro"/>
</dbReference>
<evidence type="ECO:0000313" key="6">
    <source>
        <dbReference type="Proteomes" id="UP000728032"/>
    </source>
</evidence>
<dbReference type="Proteomes" id="UP000728032">
    <property type="component" value="Unassembled WGS sequence"/>
</dbReference>
<sequence length="268" mass="31253">MLKSLVTNLRTKPVCPLMCQSVRGRKFWPIPPNLNRNTVTTLSRISYQTLTISMIFFMCVSAADIELPPEAERPLVAMEPMPTWHGVRPRKYPRQMHDIRGPELVNNQLLHKQYGIIALTGIQLTINHINLIRTSINHHLNVAKMFAVWRIEPPWKPVTKKSQGKRHGGGKASIHHYVTPIRAGQVIVEIGGRVEFDDCYYFLESISKRLPCDAFPISQEILNHWEREDRELKEKNINPFTFERVIQHNMQGCHHWISPYDKIWYAKY</sequence>
<dbReference type="GO" id="GO:0032543">
    <property type="term" value="P:mitochondrial translation"/>
    <property type="evidence" value="ECO:0007669"/>
    <property type="project" value="TreeGrafter"/>
</dbReference>
<evidence type="ECO:0000256" key="2">
    <source>
        <dbReference type="ARBA" id="ARBA00022980"/>
    </source>
</evidence>
<dbReference type="EMBL" id="OC915890">
    <property type="protein sequence ID" value="CAD7642353.1"/>
    <property type="molecule type" value="Genomic_DNA"/>
</dbReference>
<comment type="similarity">
    <text evidence="1">Belongs to the universal ribosomal protein uL16 family.</text>
</comment>
<dbReference type="GO" id="GO:0005762">
    <property type="term" value="C:mitochondrial large ribosomal subunit"/>
    <property type="evidence" value="ECO:0007669"/>
    <property type="project" value="TreeGrafter"/>
</dbReference>
<dbReference type="Gene3D" id="3.90.1170.10">
    <property type="entry name" value="Ribosomal protein L10e/L16"/>
    <property type="match status" value="1"/>
</dbReference>
<dbReference type="InterPro" id="IPR000114">
    <property type="entry name" value="Ribosomal_uL16_bact-type"/>
</dbReference>